<comment type="caution">
    <text evidence="1">The sequence shown here is derived from an EMBL/GenBank/DDBJ whole genome shotgun (WGS) entry which is preliminary data.</text>
</comment>
<protein>
    <submittedName>
        <fullName evidence="1">Uncharacterized protein</fullName>
    </submittedName>
</protein>
<proteinExistence type="predicted"/>
<organism evidence="1 2">
    <name type="scientific">Liparis tanakae</name>
    <name type="common">Tanaka's snailfish</name>
    <dbReference type="NCBI Taxonomy" id="230148"/>
    <lineage>
        <taxon>Eukaryota</taxon>
        <taxon>Metazoa</taxon>
        <taxon>Chordata</taxon>
        <taxon>Craniata</taxon>
        <taxon>Vertebrata</taxon>
        <taxon>Euteleostomi</taxon>
        <taxon>Actinopterygii</taxon>
        <taxon>Neopterygii</taxon>
        <taxon>Teleostei</taxon>
        <taxon>Neoteleostei</taxon>
        <taxon>Acanthomorphata</taxon>
        <taxon>Eupercaria</taxon>
        <taxon>Perciformes</taxon>
        <taxon>Cottioidei</taxon>
        <taxon>Cottales</taxon>
        <taxon>Liparidae</taxon>
        <taxon>Liparis</taxon>
    </lineage>
</organism>
<sequence length="147" mass="16533">MFMAMTASRTATLAPAFSDEVCERTEFSESVRVLIRASPGGSSSSFSREVKSTPDRWSSAYFPLATITTIWSADFRYCSWWVTRIRSLFFRRPQMHLSVDEGQGSGVMASWEEPNPREACLATSDRVVNRKKDSILLLKPLPVSSPE</sequence>
<evidence type="ECO:0000313" key="2">
    <source>
        <dbReference type="Proteomes" id="UP000314294"/>
    </source>
</evidence>
<name>A0A4Z2H797_9TELE</name>
<keyword evidence="2" id="KW-1185">Reference proteome</keyword>
<reference evidence="1 2" key="1">
    <citation type="submission" date="2019-03" db="EMBL/GenBank/DDBJ databases">
        <title>First draft genome of Liparis tanakae, snailfish: a comprehensive survey of snailfish specific genes.</title>
        <authorList>
            <person name="Kim W."/>
            <person name="Song I."/>
            <person name="Jeong J.-H."/>
            <person name="Kim D."/>
            <person name="Kim S."/>
            <person name="Ryu S."/>
            <person name="Song J.Y."/>
            <person name="Lee S.K."/>
        </authorList>
    </citation>
    <scope>NUCLEOTIDE SEQUENCE [LARGE SCALE GENOMIC DNA]</scope>
    <source>
        <tissue evidence="1">Muscle</tissue>
    </source>
</reference>
<evidence type="ECO:0000313" key="1">
    <source>
        <dbReference type="EMBL" id="TNN61501.1"/>
    </source>
</evidence>
<gene>
    <name evidence="1" type="ORF">EYF80_028246</name>
</gene>
<dbReference type="Proteomes" id="UP000314294">
    <property type="component" value="Unassembled WGS sequence"/>
</dbReference>
<accession>A0A4Z2H797</accession>
<dbReference type="EMBL" id="SRLO01000314">
    <property type="protein sequence ID" value="TNN61501.1"/>
    <property type="molecule type" value="Genomic_DNA"/>
</dbReference>
<dbReference type="AlphaFoldDB" id="A0A4Z2H797"/>